<dbReference type="InterPro" id="IPR016024">
    <property type="entry name" value="ARM-type_fold"/>
</dbReference>
<dbReference type="OrthoDB" id="6423239at2759"/>
<accession>A0A8X6UIN5</accession>
<evidence type="ECO:0000313" key="3">
    <source>
        <dbReference type="Proteomes" id="UP000887013"/>
    </source>
</evidence>
<feature type="domain" description="TEX10-like TPR repeats" evidence="1">
    <location>
        <begin position="292"/>
        <end position="459"/>
    </location>
</feature>
<dbReference type="InterPro" id="IPR057949">
    <property type="entry name" value="TPR_TEX10"/>
</dbReference>
<dbReference type="AlphaFoldDB" id="A0A8X6UIN5"/>
<dbReference type="Proteomes" id="UP000887013">
    <property type="component" value="Unassembled WGS sequence"/>
</dbReference>
<evidence type="ECO:0000259" key="1">
    <source>
        <dbReference type="Pfam" id="PF25781"/>
    </source>
</evidence>
<dbReference type="SUPFAM" id="SSF48371">
    <property type="entry name" value="ARM repeat"/>
    <property type="match status" value="1"/>
</dbReference>
<dbReference type="Pfam" id="PF25781">
    <property type="entry name" value="TPR_TEX10"/>
    <property type="match status" value="1"/>
</dbReference>
<name>A0A8X6UIN5_NEPPI</name>
<proteinExistence type="predicted"/>
<evidence type="ECO:0000313" key="2">
    <source>
        <dbReference type="EMBL" id="GFU24717.1"/>
    </source>
</evidence>
<protein>
    <submittedName>
        <fullName evidence="2">Testis-expressed protein 10</fullName>
    </submittedName>
</protein>
<gene>
    <name evidence="2" type="primary">tex10</name>
    <name evidence="2" type="ORF">NPIL_39231</name>
</gene>
<sequence length="590" mass="68652">MKKKAVKDFHKKKLKVGKHLPKGKNETDTSFKSKKICIPVRHGLEIPSDTSFKDMLRGLSSRDANIKYDNLRKLDLIKNPDFSHQIRFIICYQLIKGFPYTQRTSFIKKYVKKDETECMQLNLAICYLYSMFILNTENATVDMENSILSYMMDVFRVSGTMCEKTIILTLKTSKNFIQSKNVGESFKNGIMLGLYGILEVHRLSPIADLLYSFFMDLSLNYDFKYLVNSEGMIVWFNSLIKNLNFMMESKVVKKSFLKYVEQVCMRRYSHFMELLNSISTKKFIEFLQFDDEEFQLTVIHLIASLDVISSDFLQDICEAITHEDFSLKTASRVICLLHCRFSKPNTSSIDQINFVKFLLNVGCDCLSLESDPEPEKRLPLHDPIMEAQQNCLCSFKIYPTSTAEKHLKIFEVCCDCLTHYIKTEIIPPSILYFMSSLCSEFREFPVHVAIAVMELAKRLPFHYSEELTTAFNKMFFSSAVYLSLVTNEAPEENWSDYVLPQLQNSLDSIDLEPAFKTIEHNISTYGTNDVYLILRVIFFLFESSDTVSMNRNQVYKFMDIVGRTCRHDRTLFSMWVNLCKMHTFLLFNVS</sequence>
<organism evidence="2 3">
    <name type="scientific">Nephila pilipes</name>
    <name type="common">Giant wood spider</name>
    <name type="synonym">Nephila maculata</name>
    <dbReference type="NCBI Taxonomy" id="299642"/>
    <lineage>
        <taxon>Eukaryota</taxon>
        <taxon>Metazoa</taxon>
        <taxon>Ecdysozoa</taxon>
        <taxon>Arthropoda</taxon>
        <taxon>Chelicerata</taxon>
        <taxon>Arachnida</taxon>
        <taxon>Araneae</taxon>
        <taxon>Araneomorphae</taxon>
        <taxon>Entelegynae</taxon>
        <taxon>Araneoidea</taxon>
        <taxon>Nephilidae</taxon>
        <taxon>Nephila</taxon>
    </lineage>
</organism>
<keyword evidence="3" id="KW-1185">Reference proteome</keyword>
<dbReference type="EMBL" id="BMAW01128259">
    <property type="protein sequence ID" value="GFU24717.1"/>
    <property type="molecule type" value="Genomic_DNA"/>
</dbReference>
<comment type="caution">
    <text evidence="2">The sequence shown here is derived from an EMBL/GenBank/DDBJ whole genome shotgun (WGS) entry which is preliminary data.</text>
</comment>
<reference evidence="2" key="1">
    <citation type="submission" date="2020-08" db="EMBL/GenBank/DDBJ databases">
        <title>Multicomponent nature underlies the extraordinary mechanical properties of spider dragline silk.</title>
        <authorList>
            <person name="Kono N."/>
            <person name="Nakamura H."/>
            <person name="Mori M."/>
            <person name="Yoshida Y."/>
            <person name="Ohtoshi R."/>
            <person name="Malay A.D."/>
            <person name="Moran D.A.P."/>
            <person name="Tomita M."/>
            <person name="Numata K."/>
            <person name="Arakawa K."/>
        </authorList>
    </citation>
    <scope>NUCLEOTIDE SEQUENCE</scope>
</reference>